<dbReference type="EMBL" id="OW152817">
    <property type="protein sequence ID" value="CAH2069146.1"/>
    <property type="molecule type" value="Genomic_DNA"/>
</dbReference>
<gene>
    <name evidence="2" type="ORF">IPOD504_LOCUS14758</name>
</gene>
<proteinExistence type="predicted"/>
<feature type="non-terminal residue" evidence="2">
    <location>
        <position position="88"/>
    </location>
</feature>
<organism evidence="2 3">
    <name type="scientific">Iphiclides podalirius</name>
    <name type="common">scarce swallowtail</name>
    <dbReference type="NCBI Taxonomy" id="110791"/>
    <lineage>
        <taxon>Eukaryota</taxon>
        <taxon>Metazoa</taxon>
        <taxon>Ecdysozoa</taxon>
        <taxon>Arthropoda</taxon>
        <taxon>Hexapoda</taxon>
        <taxon>Insecta</taxon>
        <taxon>Pterygota</taxon>
        <taxon>Neoptera</taxon>
        <taxon>Endopterygota</taxon>
        <taxon>Lepidoptera</taxon>
        <taxon>Glossata</taxon>
        <taxon>Ditrysia</taxon>
        <taxon>Papilionoidea</taxon>
        <taxon>Papilionidae</taxon>
        <taxon>Papilioninae</taxon>
        <taxon>Iphiclides</taxon>
    </lineage>
</organism>
<dbReference type="Proteomes" id="UP000837857">
    <property type="component" value="Chromosome 5"/>
</dbReference>
<protein>
    <submittedName>
        <fullName evidence="2">Uncharacterized protein</fullName>
    </submittedName>
</protein>
<sequence length="88" mass="9537">MSVALDIGTNKGACEPSERSSHSECRASVASTKVGCENGHNSRAYDELPYCKARAGRAGENTHTLTRTRADASHVKCQPARTHAPRRR</sequence>
<evidence type="ECO:0000313" key="3">
    <source>
        <dbReference type="Proteomes" id="UP000837857"/>
    </source>
</evidence>
<feature type="region of interest" description="Disordered" evidence="1">
    <location>
        <begin position="1"/>
        <end position="22"/>
    </location>
</feature>
<accession>A0ABN8IZM6</accession>
<feature type="region of interest" description="Disordered" evidence="1">
    <location>
        <begin position="66"/>
        <end position="88"/>
    </location>
</feature>
<evidence type="ECO:0000313" key="2">
    <source>
        <dbReference type="EMBL" id="CAH2069146.1"/>
    </source>
</evidence>
<keyword evidence="3" id="KW-1185">Reference proteome</keyword>
<evidence type="ECO:0000256" key="1">
    <source>
        <dbReference type="SAM" id="MobiDB-lite"/>
    </source>
</evidence>
<name>A0ABN8IZM6_9NEOP</name>
<reference evidence="2" key="1">
    <citation type="submission" date="2022-03" db="EMBL/GenBank/DDBJ databases">
        <authorList>
            <person name="Martin H S."/>
        </authorList>
    </citation>
    <scope>NUCLEOTIDE SEQUENCE</scope>
</reference>